<dbReference type="EMBL" id="CP016619">
    <property type="protein sequence ID" value="ANY84477.1"/>
    <property type="molecule type" value="Genomic_DNA"/>
</dbReference>
<dbReference type="KEGG" id="moc:BB934_40480"/>
<geneLocation type="plasmid" evidence="1">
    <name>unnamed2</name>
</geneLocation>
<dbReference type="SUPFAM" id="SSF54001">
    <property type="entry name" value="Cysteine proteinases"/>
    <property type="match status" value="1"/>
</dbReference>
<protein>
    <submittedName>
        <fullName evidence="1">Transglutaminase</fullName>
    </submittedName>
</protein>
<dbReference type="AlphaFoldDB" id="A0A1B2EX59"/>
<evidence type="ECO:0000313" key="1">
    <source>
        <dbReference type="EMBL" id="ANY84477.1"/>
    </source>
</evidence>
<dbReference type="InterPro" id="IPR038765">
    <property type="entry name" value="Papain-like_cys_pep_sf"/>
</dbReference>
<sequence length="312" mass="35948">MSITPSIARPDRTRRPSQRVLDYYTSQSSFSTPGRQAMRLDALPFDPASVARTVQGLLIYEHVAEPFYGCPIPAERRAESPIRPVERIIDALMALDRQPLDVARSPERRLVGICRHFMLLAIAIFRHHGVPARGRGGFGTYFNPGMFEDHWICEYWKADEERWALLDAQFDDVFIRNLSISHDVLDVPRDKFPLASEAWRRCRSGELNPQRFGIEFSHLRGLWFIAGSLVRDLAMLNGREVLPWDVWGAQPRPNAKLATSELEFFDELAWLPTDPDINFDRLRHRFATDAQVRLPERVFNTLCQREESVFAG</sequence>
<dbReference type="RefSeq" id="WP_099515365.1">
    <property type="nucleotide sequence ID" value="NZ_CP016619.1"/>
</dbReference>
<proteinExistence type="predicted"/>
<organism evidence="1">
    <name type="scientific">Microvirga ossetica</name>
    <dbReference type="NCBI Taxonomy" id="1882682"/>
    <lineage>
        <taxon>Bacteria</taxon>
        <taxon>Pseudomonadati</taxon>
        <taxon>Pseudomonadota</taxon>
        <taxon>Alphaproteobacteria</taxon>
        <taxon>Hyphomicrobiales</taxon>
        <taxon>Methylobacteriaceae</taxon>
        <taxon>Microvirga</taxon>
    </lineage>
</organism>
<keyword evidence="1" id="KW-0614">Plasmid</keyword>
<accession>A0A1B2EX59</accession>
<reference evidence="1" key="1">
    <citation type="submission" date="2016-07" db="EMBL/GenBank/DDBJ databases">
        <title>Microvirga ossetica sp. nov. a new species of rhizobia isolated from root nodules of the legume species Vicia alpestris Steven originated from North Ossetia region in the Caucasus.</title>
        <authorList>
            <person name="Safronova V.I."/>
            <person name="Kuznetsova I.G."/>
            <person name="Sazanova A.L."/>
            <person name="Belimov A."/>
            <person name="Andronov E."/>
            <person name="Osledkin Y.S."/>
            <person name="Onishchuk O.P."/>
            <person name="Kurchak O.N."/>
            <person name="Shaposhnikov A.I."/>
            <person name="Willems A."/>
            <person name="Tikhonovich I.A."/>
        </authorList>
    </citation>
    <scope>NUCLEOTIDE SEQUENCE [LARGE SCALE GENOMIC DNA]</scope>
    <source>
        <strain evidence="1">V5/3M</strain>
        <plasmid evidence="1">unnamed2</plasmid>
    </source>
</reference>
<gene>
    <name evidence="1" type="ORF">BB934_40480</name>
</gene>
<dbReference type="OrthoDB" id="148799at2"/>
<name>A0A1B2EX59_9HYPH</name>